<comment type="similarity">
    <text evidence="2">Belongs to the GtrA family.</text>
</comment>
<accession>F4H4E5</accession>
<feature type="transmembrane region" description="Helical" evidence="6">
    <location>
        <begin position="51"/>
        <end position="73"/>
    </location>
</feature>
<evidence type="ECO:0000313" key="9">
    <source>
        <dbReference type="Proteomes" id="UP000008460"/>
    </source>
</evidence>
<evidence type="ECO:0000256" key="3">
    <source>
        <dbReference type="ARBA" id="ARBA00022692"/>
    </source>
</evidence>
<organism evidence="8 9">
    <name type="scientific">Cellulomonas fimi (strain ATCC 484 / DSM 20113 / JCM 1341 / CCUG 24087 / LMG 16345 / NBRC 15513 / NCIMB 8980 / NCTC 7547 / NRS-133)</name>
    <dbReference type="NCBI Taxonomy" id="590998"/>
    <lineage>
        <taxon>Bacteria</taxon>
        <taxon>Bacillati</taxon>
        <taxon>Actinomycetota</taxon>
        <taxon>Actinomycetes</taxon>
        <taxon>Micrococcales</taxon>
        <taxon>Cellulomonadaceae</taxon>
        <taxon>Cellulomonas</taxon>
    </lineage>
</organism>
<dbReference type="eggNOG" id="COG2246">
    <property type="taxonomic scope" value="Bacteria"/>
</dbReference>
<dbReference type="GO" id="GO:0005886">
    <property type="term" value="C:plasma membrane"/>
    <property type="evidence" value="ECO:0007669"/>
    <property type="project" value="TreeGrafter"/>
</dbReference>
<evidence type="ECO:0000256" key="5">
    <source>
        <dbReference type="ARBA" id="ARBA00023136"/>
    </source>
</evidence>
<dbReference type="PANTHER" id="PTHR38459:SF1">
    <property type="entry name" value="PROPHAGE BACTOPRENOL-LINKED GLUCOSE TRANSLOCASE HOMOLOG"/>
    <property type="match status" value="1"/>
</dbReference>
<protein>
    <submittedName>
        <fullName evidence="8">GtrA family protein</fullName>
    </submittedName>
</protein>
<evidence type="ECO:0000256" key="2">
    <source>
        <dbReference type="ARBA" id="ARBA00009399"/>
    </source>
</evidence>
<evidence type="ECO:0000313" key="8">
    <source>
        <dbReference type="EMBL" id="AEE46621.1"/>
    </source>
</evidence>
<dbReference type="STRING" id="590998.Celf_2495"/>
<keyword evidence="4 6" id="KW-1133">Transmembrane helix</keyword>
<dbReference type="PANTHER" id="PTHR38459">
    <property type="entry name" value="PROPHAGE BACTOPRENOL-LINKED GLUCOSE TRANSLOCASE HOMOLOG"/>
    <property type="match status" value="1"/>
</dbReference>
<dbReference type="Pfam" id="PF04138">
    <property type="entry name" value="GtrA_DPMS_TM"/>
    <property type="match status" value="1"/>
</dbReference>
<comment type="subcellular location">
    <subcellularLocation>
        <location evidence="1">Membrane</location>
        <topology evidence="1">Multi-pass membrane protein</topology>
    </subcellularLocation>
</comment>
<dbReference type="GO" id="GO:0000271">
    <property type="term" value="P:polysaccharide biosynthetic process"/>
    <property type="evidence" value="ECO:0007669"/>
    <property type="project" value="InterPro"/>
</dbReference>
<dbReference type="HOGENOM" id="CLU_083873_4_2_11"/>
<dbReference type="InterPro" id="IPR007267">
    <property type="entry name" value="GtrA_DPMS_TM"/>
</dbReference>
<proteinExistence type="inferred from homology"/>
<dbReference type="Proteomes" id="UP000008460">
    <property type="component" value="Chromosome"/>
</dbReference>
<feature type="transmembrane region" description="Helical" evidence="6">
    <location>
        <begin position="20"/>
        <end position="45"/>
    </location>
</feature>
<feature type="domain" description="GtrA/DPMS transmembrane" evidence="7">
    <location>
        <begin position="23"/>
        <end position="145"/>
    </location>
</feature>
<keyword evidence="5 6" id="KW-0472">Membrane</keyword>
<keyword evidence="3 6" id="KW-0812">Transmembrane</keyword>
<feature type="transmembrane region" description="Helical" evidence="6">
    <location>
        <begin position="115"/>
        <end position="139"/>
    </location>
</feature>
<name>F4H4E5_CELFA</name>
<dbReference type="EMBL" id="CP002666">
    <property type="protein sequence ID" value="AEE46621.1"/>
    <property type="molecule type" value="Genomic_DNA"/>
</dbReference>
<sequence length="158" mass="16691">MTSPTSRHVDRVRTFVQGSVLARFASVGVINTLVDFGVYVLLFALGTAPVLANLISTTAGLIVSFLGNSRFVFRSTGGRRGQVARFVLVAGIGIWVIQPAVILGVTAALDGLGVAHVGVVGAVAKTLAIGVAAVWNYLLYSRFVFRSRHAHRAEETPA</sequence>
<dbReference type="RefSeq" id="WP_013771647.1">
    <property type="nucleotide sequence ID" value="NC_015514.1"/>
</dbReference>
<keyword evidence="9" id="KW-1185">Reference proteome</keyword>
<feature type="transmembrane region" description="Helical" evidence="6">
    <location>
        <begin position="85"/>
        <end position="109"/>
    </location>
</feature>
<evidence type="ECO:0000259" key="7">
    <source>
        <dbReference type="Pfam" id="PF04138"/>
    </source>
</evidence>
<evidence type="ECO:0000256" key="4">
    <source>
        <dbReference type="ARBA" id="ARBA00022989"/>
    </source>
</evidence>
<gene>
    <name evidence="8" type="ordered locus">Celf_2495</name>
</gene>
<dbReference type="InterPro" id="IPR051401">
    <property type="entry name" value="GtrA_CellWall_Glycosyl"/>
</dbReference>
<reference evidence="8 9" key="1">
    <citation type="submission" date="2011-04" db="EMBL/GenBank/DDBJ databases">
        <title>Complete sequence of Cellulomonas fimi ATCC 484.</title>
        <authorList>
            <consortium name="US DOE Joint Genome Institute"/>
            <person name="Lucas S."/>
            <person name="Han J."/>
            <person name="Lapidus A."/>
            <person name="Cheng J.-F."/>
            <person name="Goodwin L."/>
            <person name="Pitluck S."/>
            <person name="Peters L."/>
            <person name="Chertkov O."/>
            <person name="Detter J.C."/>
            <person name="Han C."/>
            <person name="Tapia R."/>
            <person name="Land M."/>
            <person name="Hauser L."/>
            <person name="Kyrpides N."/>
            <person name="Ivanova N."/>
            <person name="Ovchinnikova G."/>
            <person name="Pagani I."/>
            <person name="Mead D."/>
            <person name="Brumm P."/>
            <person name="Woyke T."/>
        </authorList>
    </citation>
    <scope>NUCLEOTIDE SEQUENCE [LARGE SCALE GENOMIC DNA]</scope>
    <source>
        <strain evidence="9">ATCC 484 / DSM 20113 / JCM 1341 / NBRC 15513 / NCIMB 8980 / NCTC 7547</strain>
    </source>
</reference>
<dbReference type="KEGG" id="cfi:Celf_2495"/>
<dbReference type="AlphaFoldDB" id="F4H4E5"/>
<evidence type="ECO:0000256" key="6">
    <source>
        <dbReference type="SAM" id="Phobius"/>
    </source>
</evidence>
<evidence type="ECO:0000256" key="1">
    <source>
        <dbReference type="ARBA" id="ARBA00004141"/>
    </source>
</evidence>